<dbReference type="Pfam" id="PF04042">
    <property type="entry name" value="DNA_pol_E_B"/>
    <property type="match status" value="1"/>
</dbReference>
<name>A0AAW1RHM5_9CHLO</name>
<feature type="compositionally biased region" description="Basic residues" evidence="7">
    <location>
        <begin position="70"/>
        <end position="83"/>
    </location>
</feature>
<dbReference type="PIRSF" id="PIRSF018300">
    <property type="entry name" value="DNA_pol_alph_2"/>
    <property type="match status" value="1"/>
</dbReference>
<accession>A0AAW1RHM5</accession>
<dbReference type="Pfam" id="PF22062">
    <property type="entry name" value="OB_DPOA2"/>
    <property type="match status" value="1"/>
</dbReference>
<evidence type="ECO:0000313" key="11">
    <source>
        <dbReference type="Proteomes" id="UP001438707"/>
    </source>
</evidence>
<evidence type="ECO:0000256" key="3">
    <source>
        <dbReference type="ARBA" id="ARBA00018596"/>
    </source>
</evidence>
<keyword evidence="4 6" id="KW-0235">DNA replication</keyword>
<evidence type="ECO:0000259" key="9">
    <source>
        <dbReference type="Pfam" id="PF22062"/>
    </source>
</evidence>
<evidence type="ECO:0000259" key="8">
    <source>
        <dbReference type="Pfam" id="PF04042"/>
    </source>
</evidence>
<dbReference type="GO" id="GO:0006270">
    <property type="term" value="P:DNA replication initiation"/>
    <property type="evidence" value="ECO:0007669"/>
    <property type="project" value="TreeGrafter"/>
</dbReference>
<dbReference type="Gene3D" id="3.60.21.60">
    <property type="match status" value="1"/>
</dbReference>
<evidence type="ECO:0000256" key="6">
    <source>
        <dbReference type="PIRNR" id="PIRNR018300"/>
    </source>
</evidence>
<dbReference type="PANTHER" id="PTHR23061">
    <property type="entry name" value="DNA POLYMERASE 2 ALPHA 70 KDA SUBUNIT"/>
    <property type="match status" value="1"/>
</dbReference>
<dbReference type="InterPro" id="IPR016722">
    <property type="entry name" value="DNA_pol_alpha_bsu"/>
</dbReference>
<dbReference type="InterPro" id="IPR054300">
    <property type="entry name" value="OB_DPOA2"/>
</dbReference>
<evidence type="ECO:0000256" key="4">
    <source>
        <dbReference type="ARBA" id="ARBA00022705"/>
    </source>
</evidence>
<evidence type="ECO:0000256" key="2">
    <source>
        <dbReference type="ARBA" id="ARBA00007299"/>
    </source>
</evidence>
<dbReference type="InterPro" id="IPR007185">
    <property type="entry name" value="DNA_pol_a/d/e_bsu"/>
</dbReference>
<organism evidence="10 11">
    <name type="scientific">Apatococcus lobatus</name>
    <dbReference type="NCBI Taxonomy" id="904363"/>
    <lineage>
        <taxon>Eukaryota</taxon>
        <taxon>Viridiplantae</taxon>
        <taxon>Chlorophyta</taxon>
        <taxon>core chlorophytes</taxon>
        <taxon>Trebouxiophyceae</taxon>
        <taxon>Chlorellales</taxon>
        <taxon>Chlorellaceae</taxon>
        <taxon>Apatococcus</taxon>
    </lineage>
</organism>
<evidence type="ECO:0000256" key="1">
    <source>
        <dbReference type="ARBA" id="ARBA00004123"/>
    </source>
</evidence>
<comment type="function">
    <text evidence="6">Accessory subunit of the DNA polymerase alpha complex (also known as the alpha DNA polymerase-primase complex) which plays an essential role in the initiation of DNA synthesis.</text>
</comment>
<dbReference type="EMBL" id="JALJOS010000011">
    <property type="protein sequence ID" value="KAK9833114.1"/>
    <property type="molecule type" value="Genomic_DNA"/>
</dbReference>
<keyword evidence="5 6" id="KW-0539">Nucleus</keyword>
<gene>
    <name evidence="10" type="ORF">WJX74_007861</name>
</gene>
<proteinExistence type="inferred from homology"/>
<comment type="similarity">
    <text evidence="2 6">Belongs to the DNA polymerase alpha subunit B family.</text>
</comment>
<dbReference type="AlphaFoldDB" id="A0AAW1RHM5"/>
<protein>
    <recommendedName>
        <fullName evidence="3 6">DNA polymerase alpha subunit B</fullName>
    </recommendedName>
</protein>
<dbReference type="GO" id="GO:0003677">
    <property type="term" value="F:DNA binding"/>
    <property type="evidence" value="ECO:0007669"/>
    <property type="project" value="InterPro"/>
</dbReference>
<feature type="region of interest" description="Disordered" evidence="7">
    <location>
        <begin position="557"/>
        <end position="582"/>
    </location>
</feature>
<feature type="domain" description="DNA polymerase alpha subunit B OB" evidence="9">
    <location>
        <begin position="195"/>
        <end position="293"/>
    </location>
</feature>
<comment type="caution">
    <text evidence="10">The sequence shown here is derived from an EMBL/GenBank/DDBJ whole genome shotgun (WGS) entry which is preliminary data.</text>
</comment>
<dbReference type="Proteomes" id="UP001438707">
    <property type="component" value="Unassembled WGS sequence"/>
</dbReference>
<evidence type="ECO:0000256" key="7">
    <source>
        <dbReference type="SAM" id="MobiDB-lite"/>
    </source>
</evidence>
<keyword evidence="11" id="KW-1185">Reference proteome</keyword>
<dbReference type="PANTHER" id="PTHR23061:SF12">
    <property type="entry name" value="DNA POLYMERASE ALPHA SUBUNIT B"/>
    <property type="match status" value="1"/>
</dbReference>
<comment type="subcellular location">
    <subcellularLocation>
        <location evidence="1 6">Nucleus</location>
    </subcellularLocation>
</comment>
<feature type="region of interest" description="Disordered" evidence="7">
    <location>
        <begin position="70"/>
        <end position="125"/>
    </location>
</feature>
<dbReference type="GO" id="GO:0005658">
    <property type="term" value="C:alpha DNA polymerase:primase complex"/>
    <property type="evidence" value="ECO:0007669"/>
    <property type="project" value="TreeGrafter"/>
</dbReference>
<evidence type="ECO:0000313" key="10">
    <source>
        <dbReference type="EMBL" id="KAK9833114.1"/>
    </source>
</evidence>
<reference evidence="10 11" key="1">
    <citation type="journal article" date="2024" name="Nat. Commun.">
        <title>Phylogenomics reveals the evolutionary origins of lichenization in chlorophyte algae.</title>
        <authorList>
            <person name="Puginier C."/>
            <person name="Libourel C."/>
            <person name="Otte J."/>
            <person name="Skaloud P."/>
            <person name="Haon M."/>
            <person name="Grisel S."/>
            <person name="Petersen M."/>
            <person name="Berrin J.G."/>
            <person name="Delaux P.M."/>
            <person name="Dal Grande F."/>
            <person name="Keller J."/>
        </authorList>
    </citation>
    <scope>NUCLEOTIDE SEQUENCE [LARGE SCALE GENOMIC DNA]</scope>
    <source>
        <strain evidence="10 11">SAG 2145</strain>
    </source>
</reference>
<evidence type="ECO:0000256" key="5">
    <source>
        <dbReference type="ARBA" id="ARBA00023242"/>
    </source>
</evidence>
<feature type="domain" description="DNA polymerase alpha/delta/epsilon subunit B" evidence="8">
    <location>
        <begin position="329"/>
        <end position="547"/>
    </location>
</feature>
<sequence length="659" mass="70404">MQRDQLEVAARKRNLRCPDEATLDAWSEATEELNLTAAEAIRKLEVFMLNRKLKESELSLRLLEDFKEHQRKQSSKNAHRLKTAGHAGPSWDSYSGAFQDKTNRQDSPFTPEAASKRSSLGSGRDTVLEAAASPQAELAHAGGPCQAVSTLNGHLQAAPCQVTEVPLPLAMLSTGPASGQTYMSDKISDKVAHIDDRISSFAAAWETEHPGIVCSPVSATAQEPGWFIGRICCDSEGRLNDSSILLEGNIAVSGGQRTHLDLSRLPSYRVFPGQVVAIYGMNPSGGCIIALELHSSLPSLPPPSLRTPDTEGEAMDIDVQHNQGPAALVAACGPFMGRDSLTAGHLQRVLQDCRQQTPHLLVLMGPFLDEEHPQIGSGKLDEHFEAVFEQEIMRPVCIFASTSPGTTVVMIPSTRDVHHHPVFPTPPLDPAETLAGPSIPSQAAAPLPYNVIMLPNPAVFRIGETVVGAMTTDAMKHLASQEVFRNAPGQPVDRMACLASHLLGQRNFYPLFPPPLGIMLDSSLAEHLRLPCSLDILFTSSDLAPFAKMVSLQQPSHSTAIDAASSGPQPDPEPQQPAQRSAAAAVASSTVAGNDLGVAVPDVKASRSVACINPGRAVRGYHVRLVMGLDLGSGAAAEQQSARDASKASRCRVELMKAS</sequence>